<dbReference type="Proteomes" id="UP000507222">
    <property type="component" value="Unassembled WGS sequence"/>
</dbReference>
<proteinExistence type="predicted"/>
<dbReference type="EMBL" id="CAEKDK010000002">
    <property type="protein sequence ID" value="CAB4269538.1"/>
    <property type="molecule type" value="Genomic_DNA"/>
</dbReference>
<sequence>MSGMGEFDAREIALVIRGFNILLMGMQGSYDRALQDKCVLGEWWSLGRSLKVEDYFGAVKVRFVCHTCCWNSSTMYIDLSEIV</sequence>
<reference evidence="1 2" key="1">
    <citation type="submission" date="2020-05" db="EMBL/GenBank/DDBJ databases">
        <authorList>
            <person name="Campoy J."/>
            <person name="Schneeberger K."/>
            <person name="Spophaly S."/>
        </authorList>
    </citation>
    <scope>NUCLEOTIDE SEQUENCE [LARGE SCALE GENOMIC DNA]</scope>
    <source>
        <strain evidence="1">PruArmRojPasFocal</strain>
    </source>
</reference>
<evidence type="ECO:0000313" key="1">
    <source>
        <dbReference type="EMBL" id="CAB4269538.1"/>
    </source>
</evidence>
<protein>
    <submittedName>
        <fullName evidence="1">Uncharacterized protein</fullName>
    </submittedName>
</protein>
<evidence type="ECO:0000313" key="2">
    <source>
        <dbReference type="Proteomes" id="UP000507222"/>
    </source>
</evidence>
<accession>A0A6J5U4Z2</accession>
<dbReference type="AlphaFoldDB" id="A0A6J5U4Z2"/>
<gene>
    <name evidence="1" type="ORF">CURHAP_LOCUS15191</name>
</gene>
<name>A0A6J5U4Z2_PRUAR</name>
<organism evidence="1 2">
    <name type="scientific">Prunus armeniaca</name>
    <name type="common">Apricot</name>
    <name type="synonym">Armeniaca vulgaris</name>
    <dbReference type="NCBI Taxonomy" id="36596"/>
    <lineage>
        <taxon>Eukaryota</taxon>
        <taxon>Viridiplantae</taxon>
        <taxon>Streptophyta</taxon>
        <taxon>Embryophyta</taxon>
        <taxon>Tracheophyta</taxon>
        <taxon>Spermatophyta</taxon>
        <taxon>Magnoliopsida</taxon>
        <taxon>eudicotyledons</taxon>
        <taxon>Gunneridae</taxon>
        <taxon>Pentapetalae</taxon>
        <taxon>rosids</taxon>
        <taxon>fabids</taxon>
        <taxon>Rosales</taxon>
        <taxon>Rosaceae</taxon>
        <taxon>Amygdaloideae</taxon>
        <taxon>Amygdaleae</taxon>
        <taxon>Prunus</taxon>
    </lineage>
</organism>